<dbReference type="EMBL" id="JARQWQ010000084">
    <property type="protein sequence ID" value="KAK2552701.1"/>
    <property type="molecule type" value="Genomic_DNA"/>
</dbReference>
<evidence type="ECO:0000313" key="2">
    <source>
        <dbReference type="Proteomes" id="UP001249851"/>
    </source>
</evidence>
<comment type="caution">
    <text evidence="1">The sequence shown here is derived from an EMBL/GenBank/DDBJ whole genome shotgun (WGS) entry which is preliminary data.</text>
</comment>
<reference evidence="1" key="1">
    <citation type="journal article" date="2023" name="G3 (Bethesda)">
        <title>Whole genome assembly and annotation of the endangered Caribbean coral Acropora cervicornis.</title>
        <authorList>
            <person name="Selwyn J.D."/>
            <person name="Vollmer S.V."/>
        </authorList>
    </citation>
    <scope>NUCLEOTIDE SEQUENCE</scope>
    <source>
        <strain evidence="1">K2</strain>
    </source>
</reference>
<proteinExistence type="predicted"/>
<keyword evidence="2" id="KW-1185">Reference proteome</keyword>
<dbReference type="AlphaFoldDB" id="A0AAD9Q120"/>
<protein>
    <submittedName>
        <fullName evidence="1">Uncharacterized protein</fullName>
    </submittedName>
</protein>
<evidence type="ECO:0000313" key="1">
    <source>
        <dbReference type="EMBL" id="KAK2552701.1"/>
    </source>
</evidence>
<gene>
    <name evidence="1" type="ORF">P5673_026099</name>
</gene>
<sequence length="73" mass="8616">MDRRIQLKWLEHSKYKLCVKSVASIEMMSFQLSNLGRWLLGKDKTRNLRVLRVSPMEEEVCVLTTEGDEADFR</sequence>
<name>A0AAD9Q120_ACRCE</name>
<organism evidence="1 2">
    <name type="scientific">Acropora cervicornis</name>
    <name type="common">Staghorn coral</name>
    <dbReference type="NCBI Taxonomy" id="6130"/>
    <lineage>
        <taxon>Eukaryota</taxon>
        <taxon>Metazoa</taxon>
        <taxon>Cnidaria</taxon>
        <taxon>Anthozoa</taxon>
        <taxon>Hexacorallia</taxon>
        <taxon>Scleractinia</taxon>
        <taxon>Astrocoeniina</taxon>
        <taxon>Acroporidae</taxon>
        <taxon>Acropora</taxon>
    </lineage>
</organism>
<dbReference type="Proteomes" id="UP001249851">
    <property type="component" value="Unassembled WGS sequence"/>
</dbReference>
<reference evidence="1" key="2">
    <citation type="journal article" date="2023" name="Science">
        <title>Genomic signatures of disease resistance in endangered staghorn corals.</title>
        <authorList>
            <person name="Vollmer S.V."/>
            <person name="Selwyn J.D."/>
            <person name="Despard B.A."/>
            <person name="Roesel C.L."/>
        </authorList>
    </citation>
    <scope>NUCLEOTIDE SEQUENCE</scope>
    <source>
        <tissue evidence="1">Whole Organism</tissue>
    </source>
</reference>
<accession>A0AAD9Q120</accession>